<feature type="compositionally biased region" description="Polar residues" evidence="1">
    <location>
        <begin position="1"/>
        <end position="10"/>
    </location>
</feature>
<name>A0A284RPB0_ARMOS</name>
<gene>
    <name evidence="2" type="ORF">ARMOST_13990</name>
</gene>
<reference evidence="3" key="1">
    <citation type="journal article" date="2017" name="Nat. Ecol. Evol.">
        <title>Genome expansion and lineage-specific genetic innovations in the forest pathogenic fungi Armillaria.</title>
        <authorList>
            <person name="Sipos G."/>
            <person name="Prasanna A.N."/>
            <person name="Walter M.C."/>
            <person name="O'Connor E."/>
            <person name="Balint B."/>
            <person name="Krizsan K."/>
            <person name="Kiss B."/>
            <person name="Hess J."/>
            <person name="Varga T."/>
            <person name="Slot J."/>
            <person name="Riley R."/>
            <person name="Boka B."/>
            <person name="Rigling D."/>
            <person name="Barry K."/>
            <person name="Lee J."/>
            <person name="Mihaltcheva S."/>
            <person name="LaButti K."/>
            <person name="Lipzen A."/>
            <person name="Waldron R."/>
            <person name="Moloney N.M."/>
            <person name="Sperisen C."/>
            <person name="Kredics L."/>
            <person name="Vagvoelgyi C."/>
            <person name="Patrignani A."/>
            <person name="Fitzpatrick D."/>
            <person name="Nagy I."/>
            <person name="Doyle S."/>
            <person name="Anderson J.B."/>
            <person name="Grigoriev I.V."/>
            <person name="Gueldener U."/>
            <person name="Muensterkoetter M."/>
            <person name="Nagy L.G."/>
        </authorList>
    </citation>
    <scope>NUCLEOTIDE SEQUENCE [LARGE SCALE GENOMIC DNA]</scope>
    <source>
        <strain evidence="3">C18/9</strain>
    </source>
</reference>
<accession>A0A284RPB0</accession>
<dbReference type="AlphaFoldDB" id="A0A284RPB0"/>
<feature type="region of interest" description="Disordered" evidence="1">
    <location>
        <begin position="54"/>
        <end position="74"/>
    </location>
</feature>
<proteinExistence type="predicted"/>
<evidence type="ECO:0000313" key="2">
    <source>
        <dbReference type="EMBL" id="SJL10600.1"/>
    </source>
</evidence>
<feature type="compositionally biased region" description="Pro residues" evidence="1">
    <location>
        <begin position="61"/>
        <end position="74"/>
    </location>
</feature>
<feature type="compositionally biased region" description="Polar residues" evidence="1">
    <location>
        <begin position="25"/>
        <end position="37"/>
    </location>
</feature>
<evidence type="ECO:0000256" key="1">
    <source>
        <dbReference type="SAM" id="MobiDB-lite"/>
    </source>
</evidence>
<dbReference type="EMBL" id="FUEG01000012">
    <property type="protein sequence ID" value="SJL10600.1"/>
    <property type="molecule type" value="Genomic_DNA"/>
</dbReference>
<organism evidence="2 3">
    <name type="scientific">Armillaria ostoyae</name>
    <name type="common">Armillaria root rot fungus</name>
    <dbReference type="NCBI Taxonomy" id="47428"/>
    <lineage>
        <taxon>Eukaryota</taxon>
        <taxon>Fungi</taxon>
        <taxon>Dikarya</taxon>
        <taxon>Basidiomycota</taxon>
        <taxon>Agaricomycotina</taxon>
        <taxon>Agaricomycetes</taxon>
        <taxon>Agaricomycetidae</taxon>
        <taxon>Agaricales</taxon>
        <taxon>Marasmiineae</taxon>
        <taxon>Physalacriaceae</taxon>
        <taxon>Armillaria</taxon>
    </lineage>
</organism>
<sequence>MALFSTTNTAAPRASEQGTAKDETTIGSHQGTTTLSALSRAEHDTHHLEWLYFPSTFTPDSMPPPPPFSVEPKH</sequence>
<keyword evidence="3" id="KW-1185">Reference proteome</keyword>
<protein>
    <submittedName>
        <fullName evidence="2">Uncharacterized protein</fullName>
    </submittedName>
</protein>
<dbReference type="Proteomes" id="UP000219338">
    <property type="component" value="Unassembled WGS sequence"/>
</dbReference>
<feature type="region of interest" description="Disordered" evidence="1">
    <location>
        <begin position="1"/>
        <end position="40"/>
    </location>
</feature>
<evidence type="ECO:0000313" key="3">
    <source>
        <dbReference type="Proteomes" id="UP000219338"/>
    </source>
</evidence>